<dbReference type="InterPro" id="IPR032062">
    <property type="entry name" value="DUF4803"/>
</dbReference>
<dbReference type="Pfam" id="PF16061">
    <property type="entry name" value="DUF4803"/>
    <property type="match status" value="4"/>
</dbReference>
<dbReference type="PROSITE" id="PS50966">
    <property type="entry name" value="ZF_SWIM"/>
    <property type="match status" value="1"/>
</dbReference>
<name>A0A8J6H689_TENMO</name>
<evidence type="ECO:0000256" key="2">
    <source>
        <dbReference type="SAM" id="MobiDB-lite"/>
    </source>
</evidence>
<accession>A0A8J6H689</accession>
<evidence type="ECO:0000313" key="4">
    <source>
        <dbReference type="EMBL" id="KAH0808676.1"/>
    </source>
</evidence>
<reference evidence="4" key="1">
    <citation type="journal article" date="2020" name="J Insects Food Feed">
        <title>The yellow mealworm (Tenebrio molitor) genome: a resource for the emerging insects as food and feed industry.</title>
        <authorList>
            <person name="Eriksson T."/>
            <person name="Andere A."/>
            <person name="Kelstrup H."/>
            <person name="Emery V."/>
            <person name="Picard C."/>
        </authorList>
    </citation>
    <scope>NUCLEOTIDE SEQUENCE</scope>
    <source>
        <strain evidence="4">Stoneville</strain>
        <tissue evidence="4">Whole head</tissue>
    </source>
</reference>
<dbReference type="GO" id="GO:0008270">
    <property type="term" value="F:zinc ion binding"/>
    <property type="evidence" value="ECO:0007669"/>
    <property type="project" value="UniProtKB-KW"/>
</dbReference>
<dbReference type="PANTHER" id="PTHR47890">
    <property type="entry name" value="LD24308P"/>
    <property type="match status" value="1"/>
</dbReference>
<keyword evidence="5" id="KW-1185">Reference proteome</keyword>
<comment type="caution">
    <text evidence="4">The sequence shown here is derived from an EMBL/GenBank/DDBJ whole genome shotgun (WGS) entry which is preliminary data.</text>
</comment>
<proteinExistence type="predicted"/>
<protein>
    <recommendedName>
        <fullName evidence="3">SWIM-type domain-containing protein</fullName>
    </recommendedName>
</protein>
<dbReference type="Proteomes" id="UP000719412">
    <property type="component" value="Unassembled WGS sequence"/>
</dbReference>
<dbReference type="InterPro" id="IPR007527">
    <property type="entry name" value="Znf_SWIM"/>
</dbReference>
<gene>
    <name evidence="4" type="ORF">GEV33_014114</name>
</gene>
<evidence type="ECO:0000256" key="1">
    <source>
        <dbReference type="PROSITE-ProRule" id="PRU00325"/>
    </source>
</evidence>
<dbReference type="PANTHER" id="PTHR47890:SF1">
    <property type="entry name" value="LD24308P"/>
    <property type="match status" value="1"/>
</dbReference>
<keyword evidence="1" id="KW-0862">Zinc</keyword>
<keyword evidence="1" id="KW-0863">Zinc-finger</keyword>
<feature type="region of interest" description="Disordered" evidence="2">
    <location>
        <begin position="2333"/>
        <end position="2358"/>
    </location>
</feature>
<organism evidence="4 5">
    <name type="scientific">Tenebrio molitor</name>
    <name type="common">Yellow mealworm beetle</name>
    <dbReference type="NCBI Taxonomy" id="7067"/>
    <lineage>
        <taxon>Eukaryota</taxon>
        <taxon>Metazoa</taxon>
        <taxon>Ecdysozoa</taxon>
        <taxon>Arthropoda</taxon>
        <taxon>Hexapoda</taxon>
        <taxon>Insecta</taxon>
        <taxon>Pterygota</taxon>
        <taxon>Neoptera</taxon>
        <taxon>Endopterygota</taxon>
        <taxon>Coleoptera</taxon>
        <taxon>Polyphaga</taxon>
        <taxon>Cucujiformia</taxon>
        <taxon>Tenebrionidae</taxon>
        <taxon>Tenebrio</taxon>
    </lineage>
</organism>
<reference evidence="4" key="2">
    <citation type="submission" date="2021-08" db="EMBL/GenBank/DDBJ databases">
        <authorList>
            <person name="Eriksson T."/>
        </authorList>
    </citation>
    <scope>NUCLEOTIDE SEQUENCE</scope>
    <source>
        <strain evidence="4">Stoneville</strain>
        <tissue evidence="4">Whole head</tissue>
    </source>
</reference>
<dbReference type="EMBL" id="JABDTM020028604">
    <property type="protein sequence ID" value="KAH0808676.1"/>
    <property type="molecule type" value="Genomic_DNA"/>
</dbReference>
<keyword evidence="1" id="KW-0479">Metal-binding</keyword>
<evidence type="ECO:0000313" key="5">
    <source>
        <dbReference type="Proteomes" id="UP000719412"/>
    </source>
</evidence>
<feature type="domain" description="SWIM-type" evidence="3">
    <location>
        <begin position="570"/>
        <end position="601"/>
    </location>
</feature>
<evidence type="ECO:0000259" key="3">
    <source>
        <dbReference type="PROSITE" id="PS50966"/>
    </source>
</evidence>
<sequence>MQTDDCEESVELIQEHLSTQTEIDEAIKMLPEWKTVVTKADVINDDCKKVRLRFLIAAKTIDDVRAWLEEFQDRTKTTYTIKSTDKCKGKVVNFKQRLHCQHKTACERVYDPSLKNKTKNTNCPSTMTITLRTVKEVHRSKNAPNPELPCEIVLIATHNHDIQSTDALKFRHVSDEVNQKLLDMYKQGHTPGSALEVIKKEIRETYENYEEVLADRKHCPDYRHCHYVYVKDFKNKHEPTEFTNNAEEFLKKRIDEFNKAHDFNAAQITFVDDNYVICICPPLFQRVHQHISSAAEIVLVDSVETFDSEAHQVLTLLTPSACGGLPLGVIITSSKRTDLLKLGFKCLRELVGENIFCGNVDGPQIFLTNDSTAERAALSQVWINSTNLLAIFHVLQSVWKWLLNPENDVPKDKQTLFFAQFKEVLYAKTASECAKKFEEACKAAEPHQHYCQYLEEYWVRRDVWALCYRNNILRSDNEMDTYCEPALKLIKDKIFERTKKYSMVHMIDFICTKFVKYYERRLIDAAHNRLAKNTLGKLIRPPPEGLVEKISQLNNNILSVPSEKTENLYYLVYIDSLMCSCLDGVNDKSCKHVDWACITLSSVTIDDPAVRALFYMVATGKRSEPEVQLPLDVHNYSVTTSVPFQVITSNVISEEVDQEEHVIFEEVSQECAIEDEMVNECGEVDENYNAEQENLDEEMANVFNDMFEHFKVFYADSPREVLQAIKTLNEKMKVQTVSTFVSSCSNFGNEEVKPPYVDAFKMTQLVQKLSDSLSKVWSLIKSDKISNTDKEEALLLRIKNFNMQITNINDTFNKIVETLNKISSNQNHIDKLYKELEKYITDFEHNITTNVKFTNNILSPKFNSVAQSMEAIHNFAIAPDFLESLLKHAEPGNRRFFCKNHQSSQQVLNNFLSEVILTSTKGHILVQAAYIMKRLYSEESFPICPYHFCVCVEDPRFFSDRYINLLMYKTDMIDNRVVTGVRFVKHNRIIHLQVQEGQLLPKGQIDPDTIRWIPPENYSISDAGLTANTYFEVSLENRSLDLRDVMADEGFVITGVGFRNEGRLKLEIQTTPFNFTTGELTNPENLSVTKMIQQTRLEIKFRNFGRELKLDKPDIPTRCATSAEYRTSNTFIKFTHTGNENDAAQTTVPFFDTQPVVPAVPLPLSAIGIYHKGGRGCGGIVEISDRKRERMIFSKIDNINMQLVDMNAKINGQDDDINMLLRKKTYIPEELEVQLELNDLRIKHLFIENYYQRMEKYVVDLEDYKNSTLIDFIDGLVSNYPNSAISLVEAVNRQVTESKFLRMLLTQFNLTNSDYPCKERRSAQQAFYNFFGEILLINTKSHVLIEVAYIIKHLYGQGNFTKRISDDNKQFKANMNNIITTTRLYMMQASLELWRCDPKEHIPDETYIEFTNFLHGYILNKANLDGRGQCHEECNIFLYIRNTEVNVKCNNDNRWCNSQLPCPKIVNCQFIDSAMTVCESRMPNTKRRYEYVELIEKNRTLGKKKSCRAGDEFSLATYRDWVVFKCSYCFCLCDEGAKYFSDRYINLRTVMATTSDNRVVTGVRFVKHNRILHLQVQEGRLVENGEIDRSTVRWVPVENYKIVDKHIFNGQDYHTLSWEQRGFELHDVMVEEGFVVTGVKFKSIDSRIYLEVLKTPFNFTSGKLETESYFKENPRSQADNTFSKELKLIHPDVPTTNGTNTNRSTNRYVQFVNTDYYKDAGQTTVPFFDAQPVESAEPVPLSGIGIYHKGRNGSGGFIAPRIFTYNFATHLQPFKEKMTPLLVTSLSVLEVLDKTSSVIGLLETAWDLVNNDLGIIELSDGKRDRMLFSKIDNINMQLVDMNEKVNEMGNNINILLRMVANLPEQIKLQFNLNDLNTKRRFIDAYYKRMETLVMDFEDYENSTLIKFGNNVVSDYPSSVLHMIETVYQQVTEPNFLRTLLKHSGPTNQLFFCNERQSAQQSFYHFFSDILLMNTKSHVLIQVAYMIKKLFGEGKFVKEISVDNEQFRERMNNIITTIRPYMMEASLELWRCDPDKHIPDETYVEFTNFLHGYILNKENLDGRGQCREECDVYSYIRDTETNVKCNTDNDWCNNQHQIHCPKIVNCQFIDSKMRVCKSRMSNTKRRYEYVELLEKNSILGKKKSCRADDEINLATYRQWMVFKCSYCFCLCDEGAKSYSDRYINLRAAMASTNENRVVTGLRFVKHNRILHLQIQEGRLVQNGEIDPTTVRWVPVEDYKLLDKTIYEGQDYHTLSWEERGFELHDVMVDEGFVVTGARFRRVGSRIDLEVLTTPFNFTTGKLMPEKNVFKDDPRTSIKFKFEKELKLIKPDIPTRVTNTDHTTNRQGRSKGGGGQVGPAHPRILLAHPRIKVKHIKNKIHLQYLSIICLWFKIWPTPAKNHCYALVYRGWCNKNVKTVGKCSRRRHTIEETPTDAYKRSTPSQHLQEVLLPHQKLNFSNLSPRYTLFAFCDLYLGLREIEAVQDFAVSWTWSLKFCKLLRKN</sequence>